<organism evidence="2 3">
    <name type="scientific">Goodea atripinnis</name>
    <dbReference type="NCBI Taxonomy" id="208336"/>
    <lineage>
        <taxon>Eukaryota</taxon>
        <taxon>Metazoa</taxon>
        <taxon>Chordata</taxon>
        <taxon>Craniata</taxon>
        <taxon>Vertebrata</taxon>
        <taxon>Euteleostomi</taxon>
        <taxon>Actinopterygii</taxon>
        <taxon>Neopterygii</taxon>
        <taxon>Teleostei</taxon>
        <taxon>Neoteleostei</taxon>
        <taxon>Acanthomorphata</taxon>
        <taxon>Ovalentaria</taxon>
        <taxon>Atherinomorphae</taxon>
        <taxon>Cyprinodontiformes</taxon>
        <taxon>Goodeidae</taxon>
        <taxon>Goodea</taxon>
    </lineage>
</organism>
<sequence>MTQLCQKWLIKPGPSAALINKEENLLQAHYNSIHSIIKSIPVLTLHSVCFWKRKQKQGRRKGGGSGCTPDSDLVQSTHPFPIIQNDTVEERLREKDSERKGMGRGSVNTRLLFFMYALFPHTEP</sequence>
<proteinExistence type="predicted"/>
<evidence type="ECO:0000313" key="2">
    <source>
        <dbReference type="EMBL" id="MEQ2157983.1"/>
    </source>
</evidence>
<comment type="caution">
    <text evidence="2">The sequence shown here is derived from an EMBL/GenBank/DDBJ whole genome shotgun (WGS) entry which is preliminary data.</text>
</comment>
<protein>
    <submittedName>
        <fullName evidence="2">Uncharacterized protein</fullName>
    </submittedName>
</protein>
<reference evidence="2 3" key="1">
    <citation type="submission" date="2021-06" db="EMBL/GenBank/DDBJ databases">
        <authorList>
            <person name="Palmer J.M."/>
        </authorList>
    </citation>
    <scope>NUCLEOTIDE SEQUENCE [LARGE SCALE GENOMIC DNA]</scope>
    <source>
        <strain evidence="2 3">GA_2019</strain>
        <tissue evidence="2">Muscle</tissue>
    </source>
</reference>
<gene>
    <name evidence="2" type="ORF">GOODEAATRI_007486</name>
</gene>
<dbReference type="Proteomes" id="UP001476798">
    <property type="component" value="Unassembled WGS sequence"/>
</dbReference>
<evidence type="ECO:0000313" key="3">
    <source>
        <dbReference type="Proteomes" id="UP001476798"/>
    </source>
</evidence>
<evidence type="ECO:0000256" key="1">
    <source>
        <dbReference type="SAM" id="MobiDB-lite"/>
    </source>
</evidence>
<dbReference type="EMBL" id="JAHRIO010000380">
    <property type="protein sequence ID" value="MEQ2157983.1"/>
    <property type="molecule type" value="Genomic_DNA"/>
</dbReference>
<keyword evidence="3" id="KW-1185">Reference proteome</keyword>
<feature type="region of interest" description="Disordered" evidence="1">
    <location>
        <begin position="55"/>
        <end position="80"/>
    </location>
</feature>
<accession>A0ABV0MFU0</accession>
<name>A0ABV0MFU0_9TELE</name>